<evidence type="ECO:0000313" key="5">
    <source>
        <dbReference type="EMBL" id="MFD1608757.1"/>
    </source>
</evidence>
<keyword evidence="6" id="KW-1185">Reference proteome</keyword>
<dbReference type="SMART" id="SM00646">
    <property type="entry name" value="Ami_3"/>
    <property type="match status" value="1"/>
</dbReference>
<dbReference type="Proteomes" id="UP001597221">
    <property type="component" value="Unassembled WGS sequence"/>
</dbReference>
<sequence>MSFKKVSILSILLLLLVTSPVLANEAIIDVNNLNVRSGPGTEYEPIGQVNQGEKHKILEENEEWIKIKFNDMEGWITKEFITSQGNGASNKEAEQPIEKPTITTITIQDDDMHLREGASIDFDIVAFAEKGQTYDVLSETENWLEISDGKIKGFVLRDNIEATTNTNDDKMQNKTIVIDPGHGGRDVGAIGVNGSYEKEITYLTAHELAKELTALGAEVILTRQEDEFIPLESRTTLANALATDAFISIHYNSFPEVPSVTGIETFYYHDQYEVLAGFVHQEIIKEIDEKDRGVTFDDFHVTRQTFKPGILLELGFLSNEESESLLLTTGYQKKIVTGIINGLQKYFALNP</sequence>
<dbReference type="RefSeq" id="WP_251509945.1">
    <property type="nucleotide sequence ID" value="NZ_JAMBON010000001.1"/>
</dbReference>
<evidence type="ECO:0000259" key="4">
    <source>
        <dbReference type="PROSITE" id="PS51781"/>
    </source>
</evidence>
<accession>A0ABW4HUA1</accession>
<dbReference type="EMBL" id="JBHUDE010000131">
    <property type="protein sequence ID" value="MFD1608757.1"/>
    <property type="molecule type" value="Genomic_DNA"/>
</dbReference>
<dbReference type="SMART" id="SM00287">
    <property type="entry name" value="SH3b"/>
    <property type="match status" value="2"/>
</dbReference>
<keyword evidence="3" id="KW-0732">Signal</keyword>
<feature type="chain" id="PRO_5047266158" evidence="3">
    <location>
        <begin position="24"/>
        <end position="351"/>
    </location>
</feature>
<gene>
    <name evidence="5" type="ORF">ACFSBH_14120</name>
</gene>
<evidence type="ECO:0000256" key="2">
    <source>
        <dbReference type="ARBA" id="ARBA00023316"/>
    </source>
</evidence>
<name>A0ABW4HUA1_9BACI</name>
<reference evidence="6" key="1">
    <citation type="journal article" date="2019" name="Int. J. Syst. Evol. Microbiol.">
        <title>The Global Catalogue of Microorganisms (GCM) 10K type strain sequencing project: providing services to taxonomists for standard genome sequencing and annotation.</title>
        <authorList>
            <consortium name="The Broad Institute Genomics Platform"/>
            <consortium name="The Broad Institute Genome Sequencing Center for Infectious Disease"/>
            <person name="Wu L."/>
            <person name="Ma J."/>
        </authorList>
    </citation>
    <scope>NUCLEOTIDE SEQUENCE [LARGE SCALE GENOMIC DNA]</scope>
    <source>
        <strain evidence="6">CGMCC 1.12376</strain>
    </source>
</reference>
<evidence type="ECO:0000256" key="3">
    <source>
        <dbReference type="SAM" id="SignalP"/>
    </source>
</evidence>
<feature type="signal peptide" evidence="3">
    <location>
        <begin position="1"/>
        <end position="23"/>
    </location>
</feature>
<dbReference type="PROSITE" id="PS51781">
    <property type="entry name" value="SH3B"/>
    <property type="match status" value="1"/>
</dbReference>
<keyword evidence="1 5" id="KW-0378">Hydrolase</keyword>
<dbReference type="PANTHER" id="PTHR30404">
    <property type="entry name" value="N-ACETYLMURAMOYL-L-ALANINE AMIDASE"/>
    <property type="match status" value="1"/>
</dbReference>
<dbReference type="Pfam" id="PF01520">
    <property type="entry name" value="Amidase_3"/>
    <property type="match status" value="1"/>
</dbReference>
<dbReference type="Gene3D" id="3.40.630.40">
    <property type="entry name" value="Zn-dependent exopeptidases"/>
    <property type="match status" value="1"/>
</dbReference>
<dbReference type="SUPFAM" id="SSF53187">
    <property type="entry name" value="Zn-dependent exopeptidases"/>
    <property type="match status" value="1"/>
</dbReference>
<dbReference type="InterPro" id="IPR002508">
    <property type="entry name" value="MurNAc-LAA_cat"/>
</dbReference>
<dbReference type="PANTHER" id="PTHR30404:SF0">
    <property type="entry name" value="N-ACETYLMURAMOYL-L-ALANINE AMIDASE AMIC"/>
    <property type="match status" value="1"/>
</dbReference>
<evidence type="ECO:0000256" key="1">
    <source>
        <dbReference type="ARBA" id="ARBA00022801"/>
    </source>
</evidence>
<dbReference type="EC" id="3.5.1.28" evidence="5"/>
<dbReference type="Pfam" id="PF08239">
    <property type="entry name" value="SH3_3"/>
    <property type="match status" value="2"/>
</dbReference>
<evidence type="ECO:0000313" key="6">
    <source>
        <dbReference type="Proteomes" id="UP001597221"/>
    </source>
</evidence>
<dbReference type="GO" id="GO:0008745">
    <property type="term" value="F:N-acetylmuramoyl-L-alanine amidase activity"/>
    <property type="evidence" value="ECO:0007669"/>
    <property type="project" value="UniProtKB-EC"/>
</dbReference>
<dbReference type="InterPro" id="IPR050695">
    <property type="entry name" value="N-acetylmuramoyl_amidase_3"/>
</dbReference>
<proteinExistence type="predicted"/>
<feature type="domain" description="SH3b" evidence="4">
    <location>
        <begin position="23"/>
        <end position="85"/>
    </location>
</feature>
<keyword evidence="2" id="KW-0961">Cell wall biogenesis/degradation</keyword>
<dbReference type="Gene3D" id="2.30.30.40">
    <property type="entry name" value="SH3 Domains"/>
    <property type="match status" value="2"/>
</dbReference>
<protein>
    <submittedName>
        <fullName evidence="5">N-acetylmuramoyl-L-alanine amidase</fullName>
        <ecNumber evidence="5">3.5.1.28</ecNumber>
    </submittedName>
</protein>
<dbReference type="InterPro" id="IPR003646">
    <property type="entry name" value="SH3-like_bac-type"/>
</dbReference>
<comment type="caution">
    <text evidence="5">The sequence shown here is derived from an EMBL/GenBank/DDBJ whole genome shotgun (WGS) entry which is preliminary data.</text>
</comment>
<organism evidence="5 6">
    <name type="scientific">Oceanobacillus luteolus</name>
    <dbReference type="NCBI Taxonomy" id="1274358"/>
    <lineage>
        <taxon>Bacteria</taxon>
        <taxon>Bacillati</taxon>
        <taxon>Bacillota</taxon>
        <taxon>Bacilli</taxon>
        <taxon>Bacillales</taxon>
        <taxon>Bacillaceae</taxon>
        <taxon>Oceanobacillus</taxon>
    </lineage>
</organism>
<dbReference type="CDD" id="cd02696">
    <property type="entry name" value="MurNAc-LAA"/>
    <property type="match status" value="1"/>
</dbReference>